<evidence type="ECO:0000259" key="1">
    <source>
        <dbReference type="Pfam" id="PF00534"/>
    </source>
</evidence>
<dbReference type="Proteomes" id="UP000215261">
    <property type="component" value="Unassembled WGS sequence"/>
</dbReference>
<dbReference type="SUPFAM" id="SSF53756">
    <property type="entry name" value="UDP-Glycosyltransferase/glycogen phosphorylase"/>
    <property type="match status" value="1"/>
</dbReference>
<organism evidence="3 4">
    <name type="scientific">Ligilactobacillus agilis</name>
    <dbReference type="NCBI Taxonomy" id="1601"/>
    <lineage>
        <taxon>Bacteria</taxon>
        <taxon>Bacillati</taxon>
        <taxon>Bacillota</taxon>
        <taxon>Bacilli</taxon>
        <taxon>Lactobacillales</taxon>
        <taxon>Lactobacillaceae</taxon>
        <taxon>Ligilactobacillus</taxon>
    </lineage>
</organism>
<comment type="caution">
    <text evidence="3">The sequence shown here is derived from an EMBL/GenBank/DDBJ whole genome shotgun (WGS) entry which is preliminary data.</text>
</comment>
<dbReference type="AlphaFoldDB" id="A0A226R9T8"/>
<dbReference type="EMBL" id="LUGO01000104">
    <property type="protein sequence ID" value="OXS37443.1"/>
    <property type="molecule type" value="Genomic_DNA"/>
</dbReference>
<sequence>MKKLNFLCSELSGTGGTEAVLVRVLNHLVDAYDVTLTLSNEPLKKEWLHNLDSKVKILTFKGHNNITKLAFISKIFLTSRDTDFISLSPKMILIGAKIRKVFHKKYKLISWFHFSLTGQDMFDIPSTLPHADGHLAISNTIKRQLTDLDIPKANIKVINNPIDDFDITPSLENNSNNIRLFFAGRPTLGGFKNLREMLTGISKVENAYLDVYGTSDEIKECQDFADSLGLKGRVSWHGWTADLWSKIKDRPTALIMTSTSEGLSMIMLESVSHGIPVISSQFDGYENIVKDGINGFSYPLGDVDKLAEVIKKTARANLNPQKVKDSISEFYPEEYFAKLDDALSYFLK</sequence>
<evidence type="ECO:0000259" key="2">
    <source>
        <dbReference type="Pfam" id="PF13439"/>
    </source>
</evidence>
<dbReference type="RefSeq" id="WP_089145189.1">
    <property type="nucleotide sequence ID" value="NZ_LUGD01000059.1"/>
</dbReference>
<dbReference type="Gene3D" id="3.40.50.2000">
    <property type="entry name" value="Glycogen Phosphorylase B"/>
    <property type="match status" value="2"/>
</dbReference>
<keyword evidence="3" id="KW-0808">Transferase</keyword>
<evidence type="ECO:0000313" key="3">
    <source>
        <dbReference type="EMBL" id="OXS37443.1"/>
    </source>
</evidence>
<keyword evidence="3" id="KW-0328">Glycosyltransferase</keyword>
<feature type="domain" description="Glycosyl transferase family 1" evidence="1">
    <location>
        <begin position="172"/>
        <end position="313"/>
    </location>
</feature>
<dbReference type="InterPro" id="IPR001296">
    <property type="entry name" value="Glyco_trans_1"/>
</dbReference>
<dbReference type="Pfam" id="PF00534">
    <property type="entry name" value="Glycos_transf_1"/>
    <property type="match status" value="1"/>
</dbReference>
<dbReference type="GO" id="GO:0016757">
    <property type="term" value="F:glycosyltransferase activity"/>
    <property type="evidence" value="ECO:0007669"/>
    <property type="project" value="UniProtKB-KW"/>
</dbReference>
<protein>
    <submittedName>
        <fullName evidence="3">UDP-D-galactose--(Glucosyl)lipopolysaccharide-1, 6-D-galactosyltransferase</fullName>
    </submittedName>
</protein>
<dbReference type="PANTHER" id="PTHR12526:SF630">
    <property type="entry name" value="GLYCOSYLTRANSFERASE"/>
    <property type="match status" value="1"/>
</dbReference>
<accession>A0A226R9T8</accession>
<feature type="domain" description="Glycosyltransferase subfamily 4-like N-terminal" evidence="2">
    <location>
        <begin position="15"/>
        <end position="163"/>
    </location>
</feature>
<evidence type="ECO:0000313" key="4">
    <source>
        <dbReference type="Proteomes" id="UP000215261"/>
    </source>
</evidence>
<dbReference type="Pfam" id="PF13439">
    <property type="entry name" value="Glyco_transf_4"/>
    <property type="match status" value="1"/>
</dbReference>
<reference evidence="3 4" key="1">
    <citation type="submission" date="2016-03" db="EMBL/GenBank/DDBJ databases">
        <title>Sequencing of Lactobacillus Species from Commercial Turkeys.</title>
        <authorList>
            <person name="Johnson T.J."/>
            <person name="Youmans B.P."/>
            <person name="Case K.A."/>
        </authorList>
    </citation>
    <scope>NUCLEOTIDE SEQUENCE [LARGE SCALE GENOMIC DNA]</scope>
    <source>
        <strain evidence="3 4">UMNLA1</strain>
    </source>
</reference>
<dbReference type="InterPro" id="IPR028098">
    <property type="entry name" value="Glyco_trans_4-like_N"/>
</dbReference>
<dbReference type="CDD" id="cd03811">
    <property type="entry name" value="GT4_GT28_WabH-like"/>
    <property type="match status" value="1"/>
</dbReference>
<name>A0A226R9T8_9LACO</name>
<dbReference type="PANTHER" id="PTHR12526">
    <property type="entry name" value="GLYCOSYLTRANSFERASE"/>
    <property type="match status" value="1"/>
</dbReference>
<gene>
    <name evidence="3" type="ORF">AYP69_10350</name>
</gene>
<proteinExistence type="predicted"/>